<keyword evidence="3" id="KW-1185">Reference proteome</keyword>
<dbReference type="RefSeq" id="WP_380906342.1">
    <property type="nucleotide sequence ID" value="NZ_JBHUEG010000018.1"/>
</dbReference>
<dbReference type="Proteomes" id="UP001597545">
    <property type="component" value="Unassembled WGS sequence"/>
</dbReference>
<evidence type="ECO:0000313" key="3">
    <source>
        <dbReference type="Proteomes" id="UP001597545"/>
    </source>
</evidence>
<organism evidence="2 3">
    <name type="scientific">Sphingobacterium suaedae</name>
    <dbReference type="NCBI Taxonomy" id="1686402"/>
    <lineage>
        <taxon>Bacteria</taxon>
        <taxon>Pseudomonadati</taxon>
        <taxon>Bacteroidota</taxon>
        <taxon>Sphingobacteriia</taxon>
        <taxon>Sphingobacteriales</taxon>
        <taxon>Sphingobacteriaceae</taxon>
        <taxon>Sphingobacterium</taxon>
    </lineage>
</organism>
<gene>
    <name evidence="2" type="ORF">ACFSR5_20075</name>
</gene>
<name>A0ABW5KNQ0_9SPHI</name>
<sequence length="302" mass="34558">MKLSHISLALSGLLLLAYCSAGKKNEESISMRSHVVVEQEREEELSRLRADWSGYDFQKTDLAQLPAYFEPKIVSFIEKLKPLTSTESNTAIKTLLDSASQNKEIYTYFIETFGNYLYDANSVLRNDAYYAAVLEHAVASPWMDPDKKTTYRNMLDLVRKNMPGMHVADFAFINKDGAQRRFYELNGEPRLLILYDPVCAPCSEVIQQVAKSQSLATWVDHGTLKVIAVSPVGDLRHWQAYQTNLPRKWVNGFDVSGTIVQERLFDLKMFPTFYLIDEGNHVVLKDTDLQEVLSYMQFNSKQ</sequence>
<protein>
    <submittedName>
        <fullName evidence="2">DUF5106 domain-containing protein</fullName>
    </submittedName>
</protein>
<dbReference type="Pfam" id="PF17127">
    <property type="entry name" value="DUF5106"/>
    <property type="match status" value="1"/>
</dbReference>
<proteinExistence type="predicted"/>
<accession>A0ABW5KNQ0</accession>
<dbReference type="Gene3D" id="3.40.30.10">
    <property type="entry name" value="Glutaredoxin"/>
    <property type="match status" value="1"/>
</dbReference>
<evidence type="ECO:0000259" key="1">
    <source>
        <dbReference type="Pfam" id="PF17127"/>
    </source>
</evidence>
<dbReference type="SUPFAM" id="SSF52833">
    <property type="entry name" value="Thioredoxin-like"/>
    <property type="match status" value="1"/>
</dbReference>
<dbReference type="InterPro" id="IPR036249">
    <property type="entry name" value="Thioredoxin-like_sf"/>
</dbReference>
<feature type="domain" description="DUF5106" evidence="1">
    <location>
        <begin position="52"/>
        <end position="161"/>
    </location>
</feature>
<comment type="caution">
    <text evidence="2">The sequence shown here is derived from an EMBL/GenBank/DDBJ whole genome shotgun (WGS) entry which is preliminary data.</text>
</comment>
<dbReference type="EMBL" id="JBHULR010000021">
    <property type="protein sequence ID" value="MFD2549954.1"/>
    <property type="molecule type" value="Genomic_DNA"/>
</dbReference>
<evidence type="ECO:0000313" key="2">
    <source>
        <dbReference type="EMBL" id="MFD2549954.1"/>
    </source>
</evidence>
<reference evidence="3" key="1">
    <citation type="journal article" date="2019" name="Int. J. Syst. Evol. Microbiol.">
        <title>The Global Catalogue of Microorganisms (GCM) 10K type strain sequencing project: providing services to taxonomists for standard genome sequencing and annotation.</title>
        <authorList>
            <consortium name="The Broad Institute Genomics Platform"/>
            <consortium name="The Broad Institute Genome Sequencing Center for Infectious Disease"/>
            <person name="Wu L."/>
            <person name="Ma J."/>
        </authorList>
    </citation>
    <scope>NUCLEOTIDE SEQUENCE [LARGE SCALE GENOMIC DNA]</scope>
    <source>
        <strain evidence="3">KCTC 42662</strain>
    </source>
</reference>
<dbReference type="InterPro" id="IPR033395">
    <property type="entry name" value="DUF5106"/>
</dbReference>